<gene>
    <name evidence="2" type="ORF">RIF29_28922</name>
</gene>
<name>A0AAN9EDN7_CROPI</name>
<sequence length="102" mass="11106">MEVDKTDNGFDPMDRKAALAAVNLVVPQPDASNQVIHTESDANQIQGVVEEKEVQNISPAPSMVPRALEEIGEQWTTVKTRGKVTRRGIKEGENSKAHLSNG</sequence>
<organism evidence="2 3">
    <name type="scientific">Crotalaria pallida</name>
    <name type="common">Smooth rattlebox</name>
    <name type="synonym">Crotalaria striata</name>
    <dbReference type="NCBI Taxonomy" id="3830"/>
    <lineage>
        <taxon>Eukaryota</taxon>
        <taxon>Viridiplantae</taxon>
        <taxon>Streptophyta</taxon>
        <taxon>Embryophyta</taxon>
        <taxon>Tracheophyta</taxon>
        <taxon>Spermatophyta</taxon>
        <taxon>Magnoliopsida</taxon>
        <taxon>eudicotyledons</taxon>
        <taxon>Gunneridae</taxon>
        <taxon>Pentapetalae</taxon>
        <taxon>rosids</taxon>
        <taxon>fabids</taxon>
        <taxon>Fabales</taxon>
        <taxon>Fabaceae</taxon>
        <taxon>Papilionoideae</taxon>
        <taxon>50 kb inversion clade</taxon>
        <taxon>genistoids sensu lato</taxon>
        <taxon>core genistoids</taxon>
        <taxon>Crotalarieae</taxon>
        <taxon>Crotalaria</taxon>
    </lineage>
</organism>
<accession>A0AAN9EDN7</accession>
<proteinExistence type="predicted"/>
<protein>
    <submittedName>
        <fullName evidence="2">Uncharacterized protein</fullName>
    </submittedName>
</protein>
<dbReference type="Proteomes" id="UP001372338">
    <property type="component" value="Unassembled WGS sequence"/>
</dbReference>
<evidence type="ECO:0000256" key="1">
    <source>
        <dbReference type="SAM" id="MobiDB-lite"/>
    </source>
</evidence>
<feature type="region of interest" description="Disordered" evidence="1">
    <location>
        <begin position="82"/>
        <end position="102"/>
    </location>
</feature>
<dbReference type="AlphaFoldDB" id="A0AAN9EDN7"/>
<reference evidence="2 3" key="1">
    <citation type="submission" date="2024-01" db="EMBL/GenBank/DDBJ databases">
        <title>The genomes of 5 underutilized Papilionoideae crops provide insights into root nodulation and disease resistanc.</title>
        <authorList>
            <person name="Yuan L."/>
        </authorList>
    </citation>
    <scope>NUCLEOTIDE SEQUENCE [LARGE SCALE GENOMIC DNA]</scope>
    <source>
        <strain evidence="2">ZHUSHIDOU_FW_LH</strain>
        <tissue evidence="2">Leaf</tissue>
    </source>
</reference>
<keyword evidence="3" id="KW-1185">Reference proteome</keyword>
<evidence type="ECO:0000313" key="3">
    <source>
        <dbReference type="Proteomes" id="UP001372338"/>
    </source>
</evidence>
<evidence type="ECO:0000313" key="2">
    <source>
        <dbReference type="EMBL" id="KAK7255509.1"/>
    </source>
</evidence>
<comment type="caution">
    <text evidence="2">The sequence shown here is derived from an EMBL/GenBank/DDBJ whole genome shotgun (WGS) entry which is preliminary data.</text>
</comment>
<dbReference type="EMBL" id="JAYWIO010000006">
    <property type="protein sequence ID" value="KAK7255509.1"/>
    <property type="molecule type" value="Genomic_DNA"/>
</dbReference>